<evidence type="ECO:0000256" key="2">
    <source>
        <dbReference type="SAM" id="SignalP"/>
    </source>
</evidence>
<accession>A0A7S3S0U8</accession>
<name>A0A7S3S0U8_EMIHU</name>
<dbReference type="GO" id="GO:0006418">
    <property type="term" value="P:tRNA aminoacylation for protein translation"/>
    <property type="evidence" value="ECO:0007669"/>
    <property type="project" value="InterPro"/>
</dbReference>
<dbReference type="SUPFAM" id="SSF47323">
    <property type="entry name" value="Anticodon-binding domain of a subclass of class I aminoacyl-tRNA synthetases"/>
    <property type="match status" value="2"/>
</dbReference>
<organism evidence="3">
    <name type="scientific">Emiliania huxleyi</name>
    <name type="common">Coccolithophore</name>
    <name type="synonym">Pontosphaera huxleyi</name>
    <dbReference type="NCBI Taxonomy" id="2903"/>
    <lineage>
        <taxon>Eukaryota</taxon>
        <taxon>Haptista</taxon>
        <taxon>Haptophyta</taxon>
        <taxon>Prymnesiophyceae</taxon>
        <taxon>Isochrysidales</taxon>
        <taxon>Noelaerhabdaceae</taxon>
        <taxon>Emiliania</taxon>
    </lineage>
</organism>
<gene>
    <name evidence="3" type="ORF">EHUX00137_LOCUS11564</name>
</gene>
<evidence type="ECO:0000256" key="1">
    <source>
        <dbReference type="SAM" id="MobiDB-lite"/>
    </source>
</evidence>
<dbReference type="InterPro" id="IPR009080">
    <property type="entry name" value="tRNAsynth_Ia_anticodon-bd"/>
</dbReference>
<evidence type="ECO:0000313" key="3">
    <source>
        <dbReference type="EMBL" id="CAE0540349.1"/>
    </source>
</evidence>
<sequence length="409" mass="43980">MLSGVVLLYAAHAVVRVVALAPARATATARHASVHAQSEPAAAAREPIAYYRDPDDAYFEKLAKLPPVDEAAVDALVAERSRLRAAFEYDAADAVKAQILALGVTVVDVRGQEAWYVTPRHSRTLEAAEAAEVEEGRAASASPRRKGGRDLGPRGHDFERAGGGAKGKAGQVSLGEVDRRLAARLAAKLRGRYSDADAELEALESRRESPRAAHSEQAVGPTLPRRLFAASLHGGAWCEQALEALGIRVCDATKRWRADGEAFGSGYERTVGDGDEDVPALDTAPIEQLLLARARAKQARDFGKADALRGELRAAHSVIVDDQRRAWRRVRLFGDYYRVGPRVGKAEPKIGKLLTTLSQAASGERAALLEELGAMGVQVDEGRGTWRRPRRTPEELAAAAALRGEAESK</sequence>
<feature type="compositionally biased region" description="Basic and acidic residues" evidence="1">
    <location>
        <begin position="148"/>
        <end position="160"/>
    </location>
</feature>
<feature type="chain" id="PRO_5030935587" evidence="2">
    <location>
        <begin position="20"/>
        <end position="409"/>
    </location>
</feature>
<reference evidence="3" key="1">
    <citation type="submission" date="2021-01" db="EMBL/GenBank/DDBJ databases">
        <authorList>
            <person name="Corre E."/>
            <person name="Pelletier E."/>
            <person name="Niang G."/>
            <person name="Scheremetjew M."/>
            <person name="Finn R."/>
            <person name="Kale V."/>
            <person name="Holt S."/>
            <person name="Cochrane G."/>
            <person name="Meng A."/>
            <person name="Brown T."/>
            <person name="Cohen L."/>
        </authorList>
    </citation>
    <scope>NUCLEOTIDE SEQUENCE</scope>
    <source>
        <strain evidence="3">379</strain>
    </source>
</reference>
<dbReference type="GO" id="GO:0004812">
    <property type="term" value="F:aminoacyl-tRNA ligase activity"/>
    <property type="evidence" value="ECO:0007669"/>
    <property type="project" value="InterPro"/>
</dbReference>
<dbReference type="Gene3D" id="1.20.120.1910">
    <property type="entry name" value="Cysteine-tRNA ligase, C-terminal anti-codon recognition domain"/>
    <property type="match status" value="2"/>
</dbReference>
<dbReference type="AlphaFoldDB" id="A0A7S3S0U8"/>
<feature type="signal peptide" evidence="2">
    <location>
        <begin position="1"/>
        <end position="19"/>
    </location>
</feature>
<proteinExistence type="predicted"/>
<dbReference type="GO" id="GO:0005524">
    <property type="term" value="F:ATP binding"/>
    <property type="evidence" value="ECO:0007669"/>
    <property type="project" value="InterPro"/>
</dbReference>
<dbReference type="EMBL" id="HBIR01015577">
    <property type="protein sequence ID" value="CAE0540349.1"/>
    <property type="molecule type" value="Transcribed_RNA"/>
</dbReference>
<feature type="region of interest" description="Disordered" evidence="1">
    <location>
        <begin position="130"/>
        <end position="170"/>
    </location>
</feature>
<protein>
    <submittedName>
        <fullName evidence="3">Uncharacterized protein</fullName>
    </submittedName>
</protein>
<keyword evidence="2" id="KW-0732">Signal</keyword>